<organism evidence="1 2">
    <name type="scientific">Methylorubrum suomiense</name>
    <dbReference type="NCBI Taxonomy" id="144191"/>
    <lineage>
        <taxon>Bacteria</taxon>
        <taxon>Pseudomonadati</taxon>
        <taxon>Pseudomonadota</taxon>
        <taxon>Alphaproteobacteria</taxon>
        <taxon>Hyphomicrobiales</taxon>
        <taxon>Methylobacteriaceae</taxon>
        <taxon>Methylorubrum</taxon>
    </lineage>
</organism>
<protein>
    <submittedName>
        <fullName evidence="1">Uncharacterized protein</fullName>
    </submittedName>
</protein>
<name>A0ABQ4V1G8_9HYPH</name>
<reference evidence="1" key="2">
    <citation type="submission" date="2021-08" db="EMBL/GenBank/DDBJ databases">
        <authorList>
            <person name="Tani A."/>
            <person name="Ola A."/>
            <person name="Ogura Y."/>
            <person name="Katsura K."/>
            <person name="Hayashi T."/>
        </authorList>
    </citation>
    <scope>NUCLEOTIDE SEQUENCE</scope>
    <source>
        <strain evidence="1">DSM 14458</strain>
    </source>
</reference>
<dbReference type="EMBL" id="BPRE01000013">
    <property type="protein sequence ID" value="GJE77192.1"/>
    <property type="molecule type" value="Genomic_DNA"/>
</dbReference>
<evidence type="ECO:0000313" key="2">
    <source>
        <dbReference type="Proteomes" id="UP001055093"/>
    </source>
</evidence>
<accession>A0ABQ4V1G8</accession>
<gene>
    <name evidence="1" type="ORF">BGCPKDLD_3795</name>
</gene>
<proteinExistence type="predicted"/>
<dbReference type="Proteomes" id="UP001055093">
    <property type="component" value="Unassembled WGS sequence"/>
</dbReference>
<reference evidence="1" key="1">
    <citation type="journal article" date="2021" name="Front. Microbiol.">
        <title>Comprehensive Comparative Genomics and Phenotyping of Methylobacterium Species.</title>
        <authorList>
            <person name="Alessa O."/>
            <person name="Ogura Y."/>
            <person name="Fujitani Y."/>
            <person name="Takami H."/>
            <person name="Hayashi T."/>
            <person name="Sahin N."/>
            <person name="Tani A."/>
        </authorList>
    </citation>
    <scope>NUCLEOTIDE SEQUENCE</scope>
    <source>
        <strain evidence="1">DSM 14458</strain>
    </source>
</reference>
<keyword evidence="2" id="KW-1185">Reference proteome</keyword>
<dbReference type="RefSeq" id="WP_238308314.1">
    <property type="nucleotide sequence ID" value="NZ_BPRE01000013.1"/>
</dbReference>
<sequence>MSDREIEDLCDRLDRMSTIDEPQACADLMDEARLALMRLAALRAQDREDGAREMRERAAHAVGSLPSQILFLYGRPGGPPGNGYRPLDGNYAAQVVRALPLSPARKEDGDA</sequence>
<comment type="caution">
    <text evidence="1">The sequence shown here is derived from an EMBL/GenBank/DDBJ whole genome shotgun (WGS) entry which is preliminary data.</text>
</comment>
<evidence type="ECO:0000313" key="1">
    <source>
        <dbReference type="EMBL" id="GJE77192.1"/>
    </source>
</evidence>